<keyword evidence="3" id="KW-1185">Reference proteome</keyword>
<gene>
    <name evidence="2" type="ORF">PVAP13_1NG139457</name>
</gene>
<evidence type="ECO:0000313" key="2">
    <source>
        <dbReference type="EMBL" id="KAG2650734.1"/>
    </source>
</evidence>
<protein>
    <submittedName>
        <fullName evidence="2">Uncharacterized protein</fullName>
    </submittedName>
</protein>
<evidence type="ECO:0000313" key="3">
    <source>
        <dbReference type="Proteomes" id="UP000823388"/>
    </source>
</evidence>
<dbReference type="AlphaFoldDB" id="A0A8T0X052"/>
<reference evidence="2" key="1">
    <citation type="submission" date="2020-05" db="EMBL/GenBank/DDBJ databases">
        <title>WGS assembly of Panicum virgatum.</title>
        <authorList>
            <person name="Lovell J.T."/>
            <person name="Jenkins J."/>
            <person name="Shu S."/>
            <person name="Juenger T.E."/>
            <person name="Schmutz J."/>
        </authorList>
    </citation>
    <scope>NUCLEOTIDE SEQUENCE</scope>
    <source>
        <strain evidence="2">AP13</strain>
    </source>
</reference>
<feature type="compositionally biased region" description="Low complexity" evidence="1">
    <location>
        <begin position="59"/>
        <end position="70"/>
    </location>
</feature>
<sequence>MEPPTRTKGPLFVPIQQVCPRRLQLRPLLGTARAQGLRVCRCSHPPRQAAREAPRMEISSSGSSAPPSTSPDMVVNFFFPASTNSFCPSMSSLKRAHQTTGSSSNPYKEC</sequence>
<organism evidence="2 3">
    <name type="scientific">Panicum virgatum</name>
    <name type="common">Blackwell switchgrass</name>
    <dbReference type="NCBI Taxonomy" id="38727"/>
    <lineage>
        <taxon>Eukaryota</taxon>
        <taxon>Viridiplantae</taxon>
        <taxon>Streptophyta</taxon>
        <taxon>Embryophyta</taxon>
        <taxon>Tracheophyta</taxon>
        <taxon>Spermatophyta</taxon>
        <taxon>Magnoliopsida</taxon>
        <taxon>Liliopsida</taxon>
        <taxon>Poales</taxon>
        <taxon>Poaceae</taxon>
        <taxon>PACMAD clade</taxon>
        <taxon>Panicoideae</taxon>
        <taxon>Panicodae</taxon>
        <taxon>Paniceae</taxon>
        <taxon>Panicinae</taxon>
        <taxon>Panicum</taxon>
        <taxon>Panicum sect. Hiantes</taxon>
    </lineage>
</organism>
<dbReference type="Proteomes" id="UP000823388">
    <property type="component" value="Chromosome 1N"/>
</dbReference>
<feature type="region of interest" description="Disordered" evidence="1">
    <location>
        <begin position="46"/>
        <end position="70"/>
    </location>
</feature>
<evidence type="ECO:0000256" key="1">
    <source>
        <dbReference type="SAM" id="MobiDB-lite"/>
    </source>
</evidence>
<dbReference type="EMBL" id="CM029038">
    <property type="protein sequence ID" value="KAG2650734.1"/>
    <property type="molecule type" value="Genomic_DNA"/>
</dbReference>
<name>A0A8T0X052_PANVG</name>
<comment type="caution">
    <text evidence="2">The sequence shown here is derived from an EMBL/GenBank/DDBJ whole genome shotgun (WGS) entry which is preliminary data.</text>
</comment>
<feature type="region of interest" description="Disordered" evidence="1">
    <location>
        <begin position="91"/>
        <end position="110"/>
    </location>
</feature>
<accession>A0A8T0X052</accession>
<proteinExistence type="predicted"/>